<sequence length="327" mass="36795">MYPILEIHDLSKTYKKRKSKEMIEAVKGINLTVHKGETVGLLGPNGAGKTTFIKMMCGLLIPSRGEVLINGISIHKKRLLALNHISVVLEGNRNLYWRLTVKENLEYFAGNRGMSKKSVQDKITELLDMFHLTEKAHEMVNSLSRGMQQKVSIAVALLADTDIIFLDEPTLGLDVETSYEIRNILRDIAKKEGKTILMSSHDMPVVQDLCERVVIINKGKVVADERVDHLLSLFESKAYAFTILSPLHENQMKEISVNFMMNTANDEQGNQILNFTIADGHELYAIVDHLEKYGVTIEKIDRTIVDFEQAFINIVKGDGVRETAASL</sequence>
<dbReference type="Gene3D" id="3.40.50.300">
    <property type="entry name" value="P-loop containing nucleotide triphosphate hydrolases"/>
    <property type="match status" value="1"/>
</dbReference>
<keyword evidence="3" id="KW-0547">Nucleotide-binding</keyword>
<proteinExistence type="inferred from homology"/>
<keyword evidence="7" id="KW-1185">Reference proteome</keyword>
<dbReference type="PANTHER" id="PTHR42711:SF5">
    <property type="entry name" value="ABC TRANSPORTER ATP-BINDING PROTEIN NATA"/>
    <property type="match status" value="1"/>
</dbReference>
<evidence type="ECO:0000256" key="3">
    <source>
        <dbReference type="ARBA" id="ARBA00022741"/>
    </source>
</evidence>
<accession>A0A285D440</accession>
<dbReference type="InterPro" id="IPR027417">
    <property type="entry name" value="P-loop_NTPase"/>
</dbReference>
<dbReference type="AlphaFoldDB" id="A0A285D440"/>
<evidence type="ECO:0000259" key="5">
    <source>
        <dbReference type="PROSITE" id="PS50893"/>
    </source>
</evidence>
<dbReference type="InterPro" id="IPR050763">
    <property type="entry name" value="ABC_transporter_ATP-binding"/>
</dbReference>
<dbReference type="Pfam" id="PF00005">
    <property type="entry name" value="ABC_tran"/>
    <property type="match status" value="1"/>
</dbReference>
<dbReference type="SUPFAM" id="SSF52540">
    <property type="entry name" value="P-loop containing nucleoside triphosphate hydrolases"/>
    <property type="match status" value="1"/>
</dbReference>
<keyword evidence="4 6" id="KW-0067">ATP-binding</keyword>
<reference evidence="6 7" key="1">
    <citation type="submission" date="2017-08" db="EMBL/GenBank/DDBJ databases">
        <authorList>
            <person name="de Groot N.N."/>
        </authorList>
    </citation>
    <scope>NUCLEOTIDE SEQUENCE [LARGE SCALE GENOMIC DNA]</scope>
    <source>
        <strain evidence="6 7">JC228</strain>
    </source>
</reference>
<evidence type="ECO:0000313" key="7">
    <source>
        <dbReference type="Proteomes" id="UP000219546"/>
    </source>
</evidence>
<evidence type="ECO:0000313" key="6">
    <source>
        <dbReference type="EMBL" id="SNX74549.1"/>
    </source>
</evidence>
<dbReference type="SMART" id="SM00382">
    <property type="entry name" value="AAA"/>
    <property type="match status" value="1"/>
</dbReference>
<dbReference type="Proteomes" id="UP000219546">
    <property type="component" value="Unassembled WGS sequence"/>
</dbReference>
<evidence type="ECO:0000256" key="2">
    <source>
        <dbReference type="ARBA" id="ARBA00022448"/>
    </source>
</evidence>
<dbReference type="OrthoDB" id="9804819at2"/>
<dbReference type="GO" id="GO:0005524">
    <property type="term" value="F:ATP binding"/>
    <property type="evidence" value="ECO:0007669"/>
    <property type="project" value="UniProtKB-KW"/>
</dbReference>
<comment type="similarity">
    <text evidence="1">Belongs to the ABC transporter superfamily.</text>
</comment>
<evidence type="ECO:0000256" key="4">
    <source>
        <dbReference type="ARBA" id="ARBA00022840"/>
    </source>
</evidence>
<dbReference type="EMBL" id="OAOP01000009">
    <property type="protein sequence ID" value="SNX74549.1"/>
    <property type="molecule type" value="Genomic_DNA"/>
</dbReference>
<dbReference type="CDD" id="cd03230">
    <property type="entry name" value="ABC_DR_subfamily_A"/>
    <property type="match status" value="1"/>
</dbReference>
<dbReference type="PROSITE" id="PS50893">
    <property type="entry name" value="ABC_TRANSPORTER_2"/>
    <property type="match status" value="1"/>
</dbReference>
<dbReference type="RefSeq" id="WP_097160010.1">
    <property type="nucleotide sequence ID" value="NZ_JBEPMQ010000009.1"/>
</dbReference>
<dbReference type="PANTHER" id="PTHR42711">
    <property type="entry name" value="ABC TRANSPORTER ATP-BINDING PROTEIN"/>
    <property type="match status" value="1"/>
</dbReference>
<dbReference type="InterPro" id="IPR003439">
    <property type="entry name" value="ABC_transporter-like_ATP-bd"/>
</dbReference>
<dbReference type="GO" id="GO:0016887">
    <property type="term" value="F:ATP hydrolysis activity"/>
    <property type="evidence" value="ECO:0007669"/>
    <property type="project" value="InterPro"/>
</dbReference>
<name>A0A285D440_9BACI</name>
<protein>
    <submittedName>
        <fullName evidence="6">ABC-2 type transport system ATP-binding protein</fullName>
    </submittedName>
</protein>
<keyword evidence="2" id="KW-0813">Transport</keyword>
<gene>
    <name evidence="6" type="ORF">SAMN05877753_109175</name>
</gene>
<evidence type="ECO:0000256" key="1">
    <source>
        <dbReference type="ARBA" id="ARBA00005417"/>
    </source>
</evidence>
<dbReference type="InterPro" id="IPR003593">
    <property type="entry name" value="AAA+_ATPase"/>
</dbReference>
<feature type="domain" description="ABC transporter" evidence="5">
    <location>
        <begin position="5"/>
        <end position="243"/>
    </location>
</feature>
<organism evidence="6 7">
    <name type="scientific">Bacillus oleivorans</name>
    <dbReference type="NCBI Taxonomy" id="1448271"/>
    <lineage>
        <taxon>Bacteria</taxon>
        <taxon>Bacillati</taxon>
        <taxon>Bacillota</taxon>
        <taxon>Bacilli</taxon>
        <taxon>Bacillales</taxon>
        <taxon>Bacillaceae</taxon>
        <taxon>Bacillus</taxon>
    </lineage>
</organism>